<dbReference type="Proteomes" id="UP000024635">
    <property type="component" value="Unassembled WGS sequence"/>
</dbReference>
<accession>A0A016WB45</accession>
<comment type="caution">
    <text evidence="1">The sequence shown here is derived from an EMBL/GenBank/DDBJ whole genome shotgun (WGS) entry which is preliminary data.</text>
</comment>
<keyword evidence="2" id="KW-1185">Reference proteome</keyword>
<sequence>MSSETVSECHASISFKSTAKFREIEVLHFVTRAWLTDDPHGPTRPKMCGSSISHTVVNGLIGRRLVSLQN</sequence>
<evidence type="ECO:0000313" key="2">
    <source>
        <dbReference type="Proteomes" id="UP000024635"/>
    </source>
</evidence>
<name>A0A016WB45_9BILA</name>
<protein>
    <submittedName>
        <fullName evidence="1">Uncharacterized protein</fullName>
    </submittedName>
</protein>
<proteinExistence type="predicted"/>
<evidence type="ECO:0000313" key="1">
    <source>
        <dbReference type="EMBL" id="EYC36836.1"/>
    </source>
</evidence>
<dbReference type="EMBL" id="JARK01000453">
    <property type="protein sequence ID" value="EYC36836.1"/>
    <property type="molecule type" value="Genomic_DNA"/>
</dbReference>
<dbReference type="AlphaFoldDB" id="A0A016WB45"/>
<reference evidence="2" key="1">
    <citation type="journal article" date="2015" name="Nat. Genet.">
        <title>The genome and transcriptome of the zoonotic hookworm Ancylostoma ceylanicum identify infection-specific gene families.</title>
        <authorList>
            <person name="Schwarz E.M."/>
            <person name="Hu Y."/>
            <person name="Antoshechkin I."/>
            <person name="Miller M.M."/>
            <person name="Sternberg P.W."/>
            <person name="Aroian R.V."/>
        </authorList>
    </citation>
    <scope>NUCLEOTIDE SEQUENCE</scope>
    <source>
        <strain evidence="2">HY135</strain>
    </source>
</reference>
<organism evidence="1 2">
    <name type="scientific">Ancylostoma ceylanicum</name>
    <dbReference type="NCBI Taxonomy" id="53326"/>
    <lineage>
        <taxon>Eukaryota</taxon>
        <taxon>Metazoa</taxon>
        <taxon>Ecdysozoa</taxon>
        <taxon>Nematoda</taxon>
        <taxon>Chromadorea</taxon>
        <taxon>Rhabditida</taxon>
        <taxon>Rhabditina</taxon>
        <taxon>Rhabditomorpha</taxon>
        <taxon>Strongyloidea</taxon>
        <taxon>Ancylostomatidae</taxon>
        <taxon>Ancylostomatinae</taxon>
        <taxon>Ancylostoma</taxon>
    </lineage>
</organism>
<gene>
    <name evidence="1" type="primary">Acey_s0853.g2694</name>
    <name evidence="1" type="ORF">Y032_0853g2694</name>
</gene>